<dbReference type="NCBIfam" id="TIGR01256">
    <property type="entry name" value="modA"/>
    <property type="match status" value="1"/>
</dbReference>
<dbReference type="InterPro" id="IPR005950">
    <property type="entry name" value="ModA"/>
</dbReference>
<evidence type="ECO:0000313" key="6">
    <source>
        <dbReference type="EMBL" id="MTD16995.1"/>
    </source>
</evidence>
<dbReference type="EMBL" id="WLYK01000012">
    <property type="protein sequence ID" value="MTD16995.1"/>
    <property type="molecule type" value="Genomic_DNA"/>
</dbReference>
<feature type="chain" id="PRO_5029694985" evidence="5">
    <location>
        <begin position="34"/>
        <end position="311"/>
    </location>
</feature>
<evidence type="ECO:0000313" key="7">
    <source>
        <dbReference type="Proteomes" id="UP000460221"/>
    </source>
</evidence>
<dbReference type="PROSITE" id="PS51257">
    <property type="entry name" value="PROKAR_LIPOPROTEIN"/>
    <property type="match status" value="1"/>
</dbReference>
<comment type="caution">
    <text evidence="6">The sequence shown here is derived from an EMBL/GenBank/DDBJ whole genome shotgun (WGS) entry which is preliminary data.</text>
</comment>
<accession>A0A7K1FS78</accession>
<dbReference type="PANTHER" id="PTHR30632">
    <property type="entry name" value="MOLYBDATE-BINDING PERIPLASMIC PROTEIN"/>
    <property type="match status" value="1"/>
</dbReference>
<sequence length="311" mass="30676">MIPSSLRRRAAGGLAVALAVAMVAGCGSSSDSASSTTPPTTAPPTTSAPTTSAATGASDMTSASSASEMTSASEATSAAPDDLSGTLTVYAAASLKKTFDQLRTDFMAAHPDVEFAEITYDGSSTLATQLINGAQADVFASADLNNMKKVTDESLIVGDPVNFATNTLQIAVAPGNPKGITDLASLAAADLKVVLCAPEVPCGNAAQKALDAAGVSVTAVSEEQNVTAVLTKVETGDADAGLVYKTDVAGSDGGVDGVDFPEAADAVNEYPIGVLTAAEDAGNTAAASAFVSMVTGAEGQQVLADAGFGAP</sequence>
<evidence type="ECO:0000256" key="5">
    <source>
        <dbReference type="SAM" id="SignalP"/>
    </source>
</evidence>
<dbReference type="Gene3D" id="3.40.190.10">
    <property type="entry name" value="Periplasmic binding protein-like II"/>
    <property type="match status" value="2"/>
</dbReference>
<evidence type="ECO:0000256" key="3">
    <source>
        <dbReference type="ARBA" id="ARBA00022729"/>
    </source>
</evidence>
<name>A0A7K1FS78_9ACTN</name>
<dbReference type="GO" id="GO:0046872">
    <property type="term" value="F:metal ion binding"/>
    <property type="evidence" value="ECO:0007669"/>
    <property type="project" value="UniProtKB-KW"/>
</dbReference>
<organism evidence="6 7">
    <name type="scientific">Nakamurella alba</name>
    <dbReference type="NCBI Taxonomy" id="2665158"/>
    <lineage>
        <taxon>Bacteria</taxon>
        <taxon>Bacillati</taxon>
        <taxon>Actinomycetota</taxon>
        <taxon>Actinomycetes</taxon>
        <taxon>Nakamurellales</taxon>
        <taxon>Nakamurellaceae</taxon>
        <taxon>Nakamurella</taxon>
    </lineage>
</organism>
<evidence type="ECO:0000256" key="1">
    <source>
        <dbReference type="ARBA" id="ARBA00009175"/>
    </source>
</evidence>
<protein>
    <submittedName>
        <fullName evidence="6">Molybdate ABC transporter substrate-binding protein</fullName>
    </submittedName>
</protein>
<feature type="region of interest" description="Disordered" evidence="4">
    <location>
        <begin position="28"/>
        <end position="80"/>
    </location>
</feature>
<dbReference type="InterPro" id="IPR050682">
    <property type="entry name" value="ModA/WtpA"/>
</dbReference>
<dbReference type="Pfam" id="PF13531">
    <property type="entry name" value="SBP_bac_11"/>
    <property type="match status" value="1"/>
</dbReference>
<gene>
    <name evidence="6" type="primary">modA</name>
    <name evidence="6" type="ORF">GIS00_23960</name>
</gene>
<dbReference type="PANTHER" id="PTHR30632:SF0">
    <property type="entry name" value="SULFATE-BINDING PROTEIN"/>
    <property type="match status" value="1"/>
</dbReference>
<keyword evidence="7" id="KW-1185">Reference proteome</keyword>
<dbReference type="AlphaFoldDB" id="A0A7K1FS78"/>
<reference evidence="6 7" key="1">
    <citation type="submission" date="2019-11" db="EMBL/GenBank/DDBJ databases">
        <authorList>
            <person name="Jiang L.-Q."/>
        </authorList>
    </citation>
    <scope>NUCLEOTIDE SEQUENCE [LARGE SCALE GENOMIC DNA]</scope>
    <source>
        <strain evidence="6 7">YIM 132087</strain>
    </source>
</reference>
<keyword evidence="3 5" id="KW-0732">Signal</keyword>
<dbReference type="GO" id="GO:0015689">
    <property type="term" value="P:molybdate ion transport"/>
    <property type="evidence" value="ECO:0007669"/>
    <property type="project" value="InterPro"/>
</dbReference>
<evidence type="ECO:0000256" key="4">
    <source>
        <dbReference type="SAM" id="MobiDB-lite"/>
    </source>
</evidence>
<dbReference type="Proteomes" id="UP000460221">
    <property type="component" value="Unassembled WGS sequence"/>
</dbReference>
<comment type="similarity">
    <text evidence="1">Belongs to the bacterial solute-binding protein ModA family.</text>
</comment>
<dbReference type="RefSeq" id="WP_154770986.1">
    <property type="nucleotide sequence ID" value="NZ_WLYK01000012.1"/>
</dbReference>
<feature type="signal peptide" evidence="5">
    <location>
        <begin position="1"/>
        <end position="33"/>
    </location>
</feature>
<dbReference type="GO" id="GO:0030973">
    <property type="term" value="F:molybdate ion binding"/>
    <property type="evidence" value="ECO:0007669"/>
    <property type="project" value="TreeGrafter"/>
</dbReference>
<evidence type="ECO:0000256" key="2">
    <source>
        <dbReference type="ARBA" id="ARBA00022723"/>
    </source>
</evidence>
<feature type="compositionally biased region" description="Low complexity" evidence="4">
    <location>
        <begin position="28"/>
        <end position="79"/>
    </location>
</feature>
<keyword evidence="2" id="KW-0479">Metal-binding</keyword>
<proteinExistence type="inferred from homology"/>
<dbReference type="SUPFAM" id="SSF53850">
    <property type="entry name" value="Periplasmic binding protein-like II"/>
    <property type="match status" value="1"/>
</dbReference>